<keyword evidence="3" id="KW-1185">Reference proteome</keyword>
<sequence>MHTSSSYRGVWRRVAMSVCAAAVLGLSACAVTSTASSGNTTLALPAAEKWAMLPLLNRTETPLAGLRAESIVEPLLVQHGLTQLQLYPSALAKDSMLAADDRAAVDAARQWAQSQTIRYAIGGSVDEWRYKVGVDGEPAVGISLMVWDLQTGQVVWSGVGGKSGYSREALSAVAQKLISKLIEDLPLTRGASAAAQ</sequence>
<evidence type="ECO:0000313" key="2">
    <source>
        <dbReference type="EMBL" id="KPC52964.1"/>
    </source>
</evidence>
<protein>
    <recommendedName>
        <fullName evidence="4">Penicillin-binding protein activator LpoB</fullName>
    </recommendedName>
</protein>
<comment type="caution">
    <text evidence="2">The sequence shown here is derived from an EMBL/GenBank/DDBJ whole genome shotgun (WGS) entry which is preliminary data.</text>
</comment>
<dbReference type="EMBL" id="LAQT01000008">
    <property type="protein sequence ID" value="KPC52964.1"/>
    <property type="molecule type" value="Genomic_DNA"/>
</dbReference>
<name>A0A0N0GNL4_9NEIS</name>
<dbReference type="PATRIC" id="fig|857265.3.peg.2210"/>
<evidence type="ECO:0000256" key="1">
    <source>
        <dbReference type="SAM" id="SignalP"/>
    </source>
</evidence>
<keyword evidence="1" id="KW-0732">Signal</keyword>
<proteinExistence type="predicted"/>
<dbReference type="OrthoDB" id="9791579at2"/>
<dbReference type="AlphaFoldDB" id="A0A0N0GNL4"/>
<feature type="chain" id="PRO_5005849704" description="Penicillin-binding protein activator LpoB" evidence="1">
    <location>
        <begin position="36"/>
        <end position="196"/>
    </location>
</feature>
<dbReference type="STRING" id="857265.WG78_10755"/>
<evidence type="ECO:0000313" key="3">
    <source>
        <dbReference type="Proteomes" id="UP000037939"/>
    </source>
</evidence>
<dbReference type="Proteomes" id="UP000037939">
    <property type="component" value="Unassembled WGS sequence"/>
</dbReference>
<dbReference type="RefSeq" id="WP_053937803.1">
    <property type="nucleotide sequence ID" value="NZ_LAQT01000008.1"/>
</dbReference>
<gene>
    <name evidence="2" type="ORF">WG78_10755</name>
</gene>
<evidence type="ECO:0008006" key="4">
    <source>
        <dbReference type="Google" id="ProtNLM"/>
    </source>
</evidence>
<reference evidence="2 3" key="1">
    <citation type="submission" date="2015-07" db="EMBL/GenBank/DDBJ databases">
        <title>Draft genome sequence of the Amantichitinum ursilacus IGB-41, a new chitin-degrading bacterium.</title>
        <authorList>
            <person name="Kirstahler P."/>
            <person name="Guenther M."/>
            <person name="Grumaz C."/>
            <person name="Rupp S."/>
            <person name="Zibek S."/>
            <person name="Sohn K."/>
        </authorList>
    </citation>
    <scope>NUCLEOTIDE SEQUENCE [LARGE SCALE GENOMIC DNA]</scope>
    <source>
        <strain evidence="2 3">IGB-41</strain>
    </source>
</reference>
<feature type="signal peptide" evidence="1">
    <location>
        <begin position="1"/>
        <end position="35"/>
    </location>
</feature>
<accession>A0A0N0GNL4</accession>
<dbReference type="Gene3D" id="3.40.50.10610">
    <property type="entry name" value="ABC-type transport auxiliary lipoprotein component"/>
    <property type="match status" value="1"/>
</dbReference>
<organism evidence="2 3">
    <name type="scientific">Amantichitinum ursilacus</name>
    <dbReference type="NCBI Taxonomy" id="857265"/>
    <lineage>
        <taxon>Bacteria</taxon>
        <taxon>Pseudomonadati</taxon>
        <taxon>Pseudomonadota</taxon>
        <taxon>Betaproteobacteria</taxon>
        <taxon>Neisseriales</taxon>
        <taxon>Chitinibacteraceae</taxon>
        <taxon>Amantichitinum</taxon>
    </lineage>
</organism>